<evidence type="ECO:0000313" key="4">
    <source>
        <dbReference type="Proteomes" id="UP000095192"/>
    </source>
</evidence>
<proteinExistence type="predicted"/>
<dbReference type="GO" id="GO:0003713">
    <property type="term" value="F:transcription coactivator activity"/>
    <property type="evidence" value="ECO:0007669"/>
    <property type="project" value="TreeGrafter"/>
</dbReference>
<dbReference type="EMBL" id="JROU02001929">
    <property type="protein sequence ID" value="OEH74800.1"/>
    <property type="molecule type" value="Genomic_DNA"/>
</dbReference>
<dbReference type="InParanoid" id="A0A1D3CUC7"/>
<keyword evidence="4" id="KW-1185">Reference proteome</keyword>
<feature type="coiled-coil region" evidence="1">
    <location>
        <begin position="510"/>
        <end position="540"/>
    </location>
</feature>
<comment type="caution">
    <text evidence="3">The sequence shown here is derived from an EMBL/GenBank/DDBJ whole genome shotgun (WGS) entry which is preliminary data.</text>
</comment>
<name>A0A1D3CUC7_9EIME</name>
<dbReference type="PANTHER" id="PTHR46007:SF8">
    <property type="entry name" value="C2H2-TYPE DOMAIN-CONTAINING PROTEIN"/>
    <property type="match status" value="1"/>
</dbReference>
<evidence type="ECO:0000313" key="3">
    <source>
        <dbReference type="EMBL" id="OEH74800.1"/>
    </source>
</evidence>
<protein>
    <submittedName>
        <fullName evidence="3">Uncharacterized protein</fullName>
    </submittedName>
</protein>
<accession>A0A1D3CUC7</accession>
<dbReference type="GO" id="GO:0016592">
    <property type="term" value="C:mediator complex"/>
    <property type="evidence" value="ECO:0007669"/>
    <property type="project" value="TreeGrafter"/>
</dbReference>
<dbReference type="VEuPathDB" id="ToxoDB:LOC34622922"/>
<dbReference type="PANTHER" id="PTHR46007">
    <property type="entry name" value="MEDIATOR OF RNA POLYMERASE II TRANSCRIPTION SUBUNIT 12"/>
    <property type="match status" value="1"/>
</dbReference>
<reference evidence="3 4" key="1">
    <citation type="journal article" date="2016" name="BMC Genomics">
        <title>Comparative genomics reveals Cyclospora cayetanensis possesses coccidia-like metabolism and invasion components but unique surface antigens.</title>
        <authorList>
            <person name="Liu S."/>
            <person name="Wang L."/>
            <person name="Zheng H."/>
            <person name="Xu Z."/>
            <person name="Roellig D.M."/>
            <person name="Li N."/>
            <person name="Frace M.A."/>
            <person name="Tang K."/>
            <person name="Arrowood M.J."/>
            <person name="Moss D.M."/>
            <person name="Zhang L."/>
            <person name="Feng Y."/>
            <person name="Xiao L."/>
        </authorList>
    </citation>
    <scope>NUCLEOTIDE SEQUENCE [LARGE SCALE GENOMIC DNA]</scope>
    <source>
        <strain evidence="3 4">CHN_HEN01</strain>
    </source>
</reference>
<gene>
    <name evidence="3" type="ORF">cyc_06846</name>
</gene>
<dbReference type="AlphaFoldDB" id="A0A1D3CUC7"/>
<sequence length="742" mass="82927">MALKCYFQADFGTLSMVVDFNACFVHHHATLGITIGEPGDGVQSATAMRCGGWWAAKRWERTTGLFTAASCDLQCIPLRVNTELLDGPATPMYPSSGVLNPLTPERLAMIRDAIGKSSCAGAFSSLLLCFLLDAFGWQFQVLLWELRDLHNTFSDFAIHILRRISNTLTLAWKEAVGTHSFTCRKRSRGDQGTLPANTQWQRSRHGKQSARLSSRHLQGLVCLPLGHTGVSDTGVVTASNERQSTSKEAPAFFFDGSEAQRSQEGTAEAVDASPMKHQQLQEQAATRETTPDEKDEQQQRELQGQQPHEQRQRASEKSPVHWKQDVVDKLRLPASAHLWDLHKKVHAHLGPVLTRDQFLRAFVDGCSGSTVQLCNDVFEQLKSRGLGGQPDTIAMPTLLQLLQQFHEPDIRILRETTQRLSMNFKTLDETLQRLQGRSSAHEFAGKWLLRYLQRLMEGCTSEAELLLNRRSPQYAVQTFNHQLKEAQPYWERAVAVEHKLALEQARVLVSKCLQNMQLELESDIEELRRLQLAAEKAAADRKASAAAAERLQNITQDEADRLGLNAASNGVVNVRYVYEDVPFGSMPPHIGGDVDMTRDMSLQMEQQVQQMQQQIQQQLHQQFLHQRIPVRSLAEVPNVQLGASHVVGGLQQIEALTPGQIEKYAEHYGIYPTPEAAAAALGGVPLQGVGAMKTHDNGGAHLIQVQQQQQQAHGHQFSGTIEQVNSMKQRQLMRMQTQRQNA</sequence>
<feature type="region of interest" description="Disordered" evidence="2">
    <location>
        <begin position="236"/>
        <end position="322"/>
    </location>
</feature>
<organism evidence="3 4">
    <name type="scientific">Cyclospora cayetanensis</name>
    <dbReference type="NCBI Taxonomy" id="88456"/>
    <lineage>
        <taxon>Eukaryota</taxon>
        <taxon>Sar</taxon>
        <taxon>Alveolata</taxon>
        <taxon>Apicomplexa</taxon>
        <taxon>Conoidasida</taxon>
        <taxon>Coccidia</taxon>
        <taxon>Eucoccidiorida</taxon>
        <taxon>Eimeriorina</taxon>
        <taxon>Eimeriidae</taxon>
        <taxon>Cyclospora</taxon>
    </lineage>
</organism>
<feature type="compositionally biased region" description="Polar residues" evidence="2">
    <location>
        <begin position="236"/>
        <end position="247"/>
    </location>
</feature>
<dbReference type="InterPro" id="IPR051647">
    <property type="entry name" value="Mediator_comp_sub12"/>
</dbReference>
<dbReference type="Proteomes" id="UP000095192">
    <property type="component" value="Unassembled WGS sequence"/>
</dbReference>
<evidence type="ECO:0000256" key="1">
    <source>
        <dbReference type="SAM" id="Coils"/>
    </source>
</evidence>
<keyword evidence="1" id="KW-0175">Coiled coil</keyword>
<dbReference type="GO" id="GO:0045944">
    <property type="term" value="P:positive regulation of transcription by RNA polymerase II"/>
    <property type="evidence" value="ECO:0007669"/>
    <property type="project" value="TreeGrafter"/>
</dbReference>
<dbReference type="VEuPathDB" id="ToxoDB:cyc_06846"/>
<evidence type="ECO:0000256" key="2">
    <source>
        <dbReference type="SAM" id="MobiDB-lite"/>
    </source>
</evidence>
<feature type="compositionally biased region" description="Basic and acidic residues" evidence="2">
    <location>
        <begin position="289"/>
        <end position="299"/>
    </location>
</feature>
<feature type="compositionally biased region" description="Polar residues" evidence="2">
    <location>
        <begin position="276"/>
        <end position="288"/>
    </location>
</feature>
<feature type="region of interest" description="Disordered" evidence="2">
    <location>
        <begin position="184"/>
        <end position="209"/>
    </location>
</feature>
<feature type="compositionally biased region" description="Basic and acidic residues" evidence="2">
    <location>
        <begin position="308"/>
        <end position="322"/>
    </location>
</feature>